<keyword evidence="8 11" id="KW-0067">ATP-binding</keyword>
<comment type="catalytic activity">
    <reaction evidence="9">
        <text>L-threonyl-[protein] + ATP = O-phospho-L-threonyl-[protein] + ADP + H(+)</text>
        <dbReference type="Rhea" id="RHEA:46608"/>
        <dbReference type="Rhea" id="RHEA-COMP:11060"/>
        <dbReference type="Rhea" id="RHEA-COMP:11605"/>
        <dbReference type="ChEBI" id="CHEBI:15378"/>
        <dbReference type="ChEBI" id="CHEBI:30013"/>
        <dbReference type="ChEBI" id="CHEBI:30616"/>
        <dbReference type="ChEBI" id="CHEBI:61977"/>
        <dbReference type="ChEBI" id="CHEBI:456216"/>
        <dbReference type="EC" id="2.7.11.1"/>
    </reaction>
</comment>
<evidence type="ECO:0000313" key="14">
    <source>
        <dbReference type="Proteomes" id="UP000320055"/>
    </source>
</evidence>
<feature type="domain" description="Protein kinase" evidence="12">
    <location>
        <begin position="20"/>
        <end position="294"/>
    </location>
</feature>
<keyword evidence="3" id="KW-0723">Serine/threonine-protein kinase</keyword>
<dbReference type="Gene3D" id="1.10.510.10">
    <property type="entry name" value="Transferase(Phosphotransferase) domain 1"/>
    <property type="match status" value="1"/>
</dbReference>
<dbReference type="InterPro" id="IPR008266">
    <property type="entry name" value="Tyr_kinase_AS"/>
</dbReference>
<evidence type="ECO:0000259" key="12">
    <source>
        <dbReference type="PROSITE" id="PS50011"/>
    </source>
</evidence>
<dbReference type="InterPro" id="IPR028081">
    <property type="entry name" value="Leu-bd"/>
</dbReference>
<dbReference type="PROSITE" id="PS00107">
    <property type="entry name" value="PROTEIN_KINASE_ATP"/>
    <property type="match status" value="1"/>
</dbReference>
<dbReference type="InterPro" id="IPR028082">
    <property type="entry name" value="Peripla_BP_I"/>
</dbReference>
<dbReference type="Pfam" id="PF13458">
    <property type="entry name" value="Peripla_BP_6"/>
    <property type="match status" value="1"/>
</dbReference>
<dbReference type="PROSITE" id="PS00109">
    <property type="entry name" value="PROTEIN_KINASE_TYR"/>
    <property type="match status" value="1"/>
</dbReference>
<protein>
    <recommendedName>
        <fullName evidence="2">non-specific serine/threonine protein kinase</fullName>
        <ecNumber evidence="2">2.7.11.1</ecNumber>
    </recommendedName>
</protein>
<dbReference type="CDD" id="cd06268">
    <property type="entry name" value="PBP1_ABC_transporter_LIVBP-like"/>
    <property type="match status" value="1"/>
</dbReference>
<dbReference type="RefSeq" id="WP_222426890.1">
    <property type="nucleotide sequence ID" value="NZ_LR213769.1"/>
</dbReference>
<dbReference type="PANTHER" id="PTHR24363">
    <property type="entry name" value="SERINE/THREONINE PROTEIN KINASE"/>
    <property type="match status" value="1"/>
</dbReference>
<dbReference type="InterPro" id="IPR017441">
    <property type="entry name" value="Protein_kinase_ATP_BS"/>
</dbReference>
<evidence type="ECO:0000256" key="11">
    <source>
        <dbReference type="PROSITE-ProRule" id="PRU10141"/>
    </source>
</evidence>
<keyword evidence="14" id="KW-1185">Reference proteome</keyword>
<reference evidence="13 14" key="1">
    <citation type="submission" date="2019-01" db="EMBL/GenBank/DDBJ databases">
        <authorList>
            <person name="Brito A."/>
        </authorList>
    </citation>
    <scope>NUCLEOTIDE SEQUENCE [LARGE SCALE GENOMIC DNA]</scope>
    <source>
        <strain evidence="13">1</strain>
    </source>
</reference>
<dbReference type="PROSITE" id="PS50011">
    <property type="entry name" value="PROTEIN_KINASE_DOM"/>
    <property type="match status" value="1"/>
</dbReference>
<organism evidence="13 14">
    <name type="scientific">Hyella patelloides LEGE 07179</name>
    <dbReference type="NCBI Taxonomy" id="945734"/>
    <lineage>
        <taxon>Bacteria</taxon>
        <taxon>Bacillati</taxon>
        <taxon>Cyanobacteriota</taxon>
        <taxon>Cyanophyceae</taxon>
        <taxon>Pleurocapsales</taxon>
        <taxon>Hyellaceae</taxon>
        <taxon>Hyella</taxon>
    </lineage>
</organism>
<keyword evidence="6 11" id="KW-0547">Nucleotide-binding</keyword>
<dbReference type="Gene3D" id="3.40.50.2300">
    <property type="match status" value="2"/>
</dbReference>
<dbReference type="CDD" id="cd14014">
    <property type="entry name" value="STKc_PknB_like"/>
    <property type="match status" value="1"/>
</dbReference>
<comment type="similarity">
    <text evidence="1">Belongs to the leucine-binding protein family.</text>
</comment>
<dbReference type="Gene3D" id="3.30.200.20">
    <property type="entry name" value="Phosphorylase Kinase, domain 1"/>
    <property type="match status" value="1"/>
</dbReference>
<evidence type="ECO:0000256" key="4">
    <source>
        <dbReference type="ARBA" id="ARBA00022679"/>
    </source>
</evidence>
<evidence type="ECO:0000256" key="10">
    <source>
        <dbReference type="ARBA" id="ARBA00048679"/>
    </source>
</evidence>
<name>A0A563VZF8_9CYAN</name>
<proteinExistence type="inferred from homology"/>
<keyword evidence="7" id="KW-0418">Kinase</keyword>
<evidence type="ECO:0000256" key="1">
    <source>
        <dbReference type="ARBA" id="ARBA00010062"/>
    </source>
</evidence>
<dbReference type="Proteomes" id="UP000320055">
    <property type="component" value="Unassembled WGS sequence"/>
</dbReference>
<dbReference type="PANTHER" id="PTHR24363:SF0">
    <property type="entry name" value="SERINE_THREONINE KINASE LIKE DOMAIN CONTAINING 1"/>
    <property type="match status" value="1"/>
</dbReference>
<dbReference type="AlphaFoldDB" id="A0A563VZF8"/>
<accession>A0A563VZF8</accession>
<keyword evidence="5" id="KW-0732">Signal</keyword>
<dbReference type="SUPFAM" id="SSF56112">
    <property type="entry name" value="Protein kinase-like (PK-like)"/>
    <property type="match status" value="1"/>
</dbReference>
<dbReference type="EC" id="2.7.11.1" evidence="2"/>
<dbReference type="GO" id="GO:0005524">
    <property type="term" value="F:ATP binding"/>
    <property type="evidence" value="ECO:0007669"/>
    <property type="project" value="UniProtKB-UniRule"/>
</dbReference>
<sequence length="782" mass="86853">MPINIMDTILNSGDILNSRYRILHQIGHGGFGRTYLAEDINRFNEPCVLKEFAPQLQGSFALEKAQELFEREAGILYRLEHPQIPRFRELFRYKYQGRGRLLLVQDYIEGQTYHTLVNNRSQQGMKFSEAEISQLLCQILPVLEYIHSIGVIHRDISPDNLILRSYDGLAVLIDFGSIKEVATKAKSQLVEEVPDTETIPLIGTVLGKNGYAPPEQMERGIVRAHSDLYALAATAVVLLTGKEPRQLIVPYSYQWHWQKEITLSPKLEWVLSKMLAPNPSDRFDRATEVRQAFQVLSTLPPNIQPVTRQLPPSKTRFTFKLSFLATLATVVFLGSSWWWQKQDFTIVLPRISRSHDLARTESPLRERFSQGEKVLIPQKTTLEKELAVAAFAQGNYDDSVSLLSASLKTLANDPEALIYLNNAQIGQEKSYSIAVSIPIGSDVNAAQEILRGVAQAQTLVNQSGGINGIALKVQIINDDNNPEIAQQVAITLSQNPEILGVIGHYASDVTLATANIYQSGQLVAISPISTSVKLSNLSPYLFRTVPSDYIAARALAEYMLHQLKQKNVAVFYNSQSNYSESLKSEFIAAVSLGGGHLVSTFDLSDANFSAADSLEQAIDKGAEVLMLAANTGTLDKALQVIQVNRQRLSLLGGDDVYTPKTLQVAGELAEDMVLAIPWHIKSDRNLETEFANVAGKLWGGEVNWRTAMAYDAAKVLIAAIKRSPTRIGIQKVLSNPNFSAIGACNQIRFFSSGDRFKSMELVKIQPSDRPSWSHEFTPLVSR</sequence>
<dbReference type="GO" id="GO:0004674">
    <property type="term" value="F:protein serine/threonine kinase activity"/>
    <property type="evidence" value="ECO:0007669"/>
    <property type="project" value="UniProtKB-KW"/>
</dbReference>
<evidence type="ECO:0000256" key="8">
    <source>
        <dbReference type="ARBA" id="ARBA00022840"/>
    </source>
</evidence>
<evidence type="ECO:0000256" key="7">
    <source>
        <dbReference type="ARBA" id="ARBA00022777"/>
    </source>
</evidence>
<dbReference type="InterPro" id="IPR000719">
    <property type="entry name" value="Prot_kinase_dom"/>
</dbReference>
<dbReference type="EMBL" id="CAACVJ010000445">
    <property type="protein sequence ID" value="VEP16821.1"/>
    <property type="molecule type" value="Genomic_DNA"/>
</dbReference>
<evidence type="ECO:0000256" key="6">
    <source>
        <dbReference type="ARBA" id="ARBA00022741"/>
    </source>
</evidence>
<comment type="catalytic activity">
    <reaction evidence="10">
        <text>L-seryl-[protein] + ATP = O-phospho-L-seryl-[protein] + ADP + H(+)</text>
        <dbReference type="Rhea" id="RHEA:17989"/>
        <dbReference type="Rhea" id="RHEA-COMP:9863"/>
        <dbReference type="Rhea" id="RHEA-COMP:11604"/>
        <dbReference type="ChEBI" id="CHEBI:15378"/>
        <dbReference type="ChEBI" id="CHEBI:29999"/>
        <dbReference type="ChEBI" id="CHEBI:30616"/>
        <dbReference type="ChEBI" id="CHEBI:83421"/>
        <dbReference type="ChEBI" id="CHEBI:456216"/>
        <dbReference type="EC" id="2.7.11.1"/>
    </reaction>
</comment>
<gene>
    <name evidence="13" type="ORF">H1P_50026</name>
</gene>
<evidence type="ECO:0000256" key="5">
    <source>
        <dbReference type="ARBA" id="ARBA00022729"/>
    </source>
</evidence>
<keyword evidence="4" id="KW-0808">Transferase</keyword>
<evidence type="ECO:0000256" key="3">
    <source>
        <dbReference type="ARBA" id="ARBA00022527"/>
    </source>
</evidence>
<evidence type="ECO:0000256" key="9">
    <source>
        <dbReference type="ARBA" id="ARBA00047899"/>
    </source>
</evidence>
<feature type="binding site" evidence="11">
    <location>
        <position position="50"/>
    </location>
    <ligand>
        <name>ATP</name>
        <dbReference type="ChEBI" id="CHEBI:30616"/>
    </ligand>
</feature>
<dbReference type="SUPFAM" id="SSF53822">
    <property type="entry name" value="Periplasmic binding protein-like I"/>
    <property type="match status" value="1"/>
</dbReference>
<dbReference type="InterPro" id="IPR011009">
    <property type="entry name" value="Kinase-like_dom_sf"/>
</dbReference>
<evidence type="ECO:0000256" key="2">
    <source>
        <dbReference type="ARBA" id="ARBA00012513"/>
    </source>
</evidence>
<evidence type="ECO:0000313" key="13">
    <source>
        <dbReference type="EMBL" id="VEP16821.1"/>
    </source>
</evidence>
<dbReference type="Pfam" id="PF00069">
    <property type="entry name" value="Pkinase"/>
    <property type="match status" value="1"/>
</dbReference>